<gene>
    <name evidence="5" type="ORF">0_11073_01</name>
</gene>
<name>H9WMC5_PINTA</name>
<evidence type="ECO:0000313" key="7">
    <source>
        <dbReference type="EMBL" id="AFG63171.1"/>
    </source>
</evidence>
<dbReference type="GO" id="GO:0008233">
    <property type="term" value="F:peptidase activity"/>
    <property type="evidence" value="ECO:0007669"/>
    <property type="project" value="UniProtKB-KW"/>
</dbReference>
<feature type="non-terminal residue" evidence="5">
    <location>
        <position position="1"/>
    </location>
</feature>
<dbReference type="PANTHER" id="PTHR47967:SF36">
    <property type="entry name" value="PEPTIDASE A1 DOMAIN-CONTAINING PROTEIN"/>
    <property type="match status" value="1"/>
</dbReference>
<dbReference type="InterPro" id="IPR021109">
    <property type="entry name" value="Peptidase_aspartic_dom_sf"/>
</dbReference>
<dbReference type="SUPFAM" id="SSF50630">
    <property type="entry name" value="Acid proteases"/>
    <property type="match status" value="1"/>
</dbReference>
<dbReference type="Pfam" id="PF14543">
    <property type="entry name" value="TAXi_N"/>
    <property type="match status" value="1"/>
</dbReference>
<evidence type="ECO:0000256" key="2">
    <source>
        <dbReference type="ARBA" id="ARBA00022670"/>
    </source>
</evidence>
<feature type="non-terminal residue" evidence="5">
    <location>
        <position position="133"/>
    </location>
</feature>
<dbReference type="GO" id="GO:0006508">
    <property type="term" value="P:proteolysis"/>
    <property type="evidence" value="ECO:0007669"/>
    <property type="project" value="UniProtKB-KW"/>
</dbReference>
<dbReference type="InterPro" id="IPR051708">
    <property type="entry name" value="Plant_Aspart_Prot_A1"/>
</dbReference>
<protein>
    <recommendedName>
        <fullName evidence="4">Xylanase inhibitor N-terminal domain-containing protein</fullName>
    </recommendedName>
</protein>
<organism evidence="5">
    <name type="scientific">Pinus taeda</name>
    <name type="common">Loblolly pine</name>
    <dbReference type="NCBI Taxonomy" id="3352"/>
    <lineage>
        <taxon>Eukaryota</taxon>
        <taxon>Viridiplantae</taxon>
        <taxon>Streptophyta</taxon>
        <taxon>Embryophyta</taxon>
        <taxon>Tracheophyta</taxon>
        <taxon>Spermatophyta</taxon>
        <taxon>Pinopsida</taxon>
        <taxon>Pinidae</taxon>
        <taxon>Conifers I</taxon>
        <taxon>Pinales</taxon>
        <taxon>Pinaceae</taxon>
        <taxon>Pinus</taxon>
        <taxon>Pinus subgen. Pinus</taxon>
    </lineage>
</organism>
<dbReference type="GO" id="GO:0005576">
    <property type="term" value="C:extracellular region"/>
    <property type="evidence" value="ECO:0007669"/>
    <property type="project" value="TreeGrafter"/>
</dbReference>
<evidence type="ECO:0000313" key="6">
    <source>
        <dbReference type="EMBL" id="AFG63170.1"/>
    </source>
</evidence>
<keyword evidence="2" id="KW-0645">Protease</keyword>
<evidence type="ECO:0000256" key="3">
    <source>
        <dbReference type="ARBA" id="ARBA00022801"/>
    </source>
</evidence>
<keyword evidence="3" id="KW-0378">Hydrolase</keyword>
<proteinExistence type="inferred from homology"/>
<dbReference type="EMBL" id="FJ045530">
    <property type="protein sequence ID" value="AFG63171.1"/>
    <property type="molecule type" value="Genomic_DNA"/>
</dbReference>
<comment type="similarity">
    <text evidence="1">Belongs to the peptidase A1 family.</text>
</comment>
<reference evidence="5" key="1">
    <citation type="submission" date="2008-08" db="EMBL/GenBank/DDBJ databases">
        <title>Nucleotide Diversity and Divergence in the Loblolly Pine Gene Space.</title>
        <authorList>
            <person name="Neale D.B."/>
            <person name="Wegrzyn J.L."/>
            <person name="Lee J.M."/>
            <person name="Eckert A.J."/>
            <person name="Liechty J.D."/>
            <person name="Stevens K.A."/>
            <person name="Langley C.H."/>
        </authorList>
    </citation>
    <scope>NUCLEOTIDE SEQUENCE</scope>
    <source>
        <strain evidence="6">5755</strain>
        <strain evidence="7">5757</strain>
        <strain evidence="5">5759</strain>
        <tissue evidence="5">Megagametophyte</tissue>
    </source>
</reference>
<sequence length="133" mass="14083">CSKICPHFSLTYGTGNATGRLLSDTLTLPLEDGGRREIKNFATGCAVVSSQVAGIAGFGNGGLSMPSQLAPLIGDKFAYCLDYRSNSSKIVLGNKAVPRDLPLTYTPLLFNPVNPSVFSYFYLALETVSIGGK</sequence>
<dbReference type="InterPro" id="IPR032861">
    <property type="entry name" value="TAXi_N"/>
</dbReference>
<accession>H9WMC5</accession>
<dbReference type="PANTHER" id="PTHR47967">
    <property type="entry name" value="OS07G0603500 PROTEIN-RELATED"/>
    <property type="match status" value="1"/>
</dbReference>
<dbReference type="AlphaFoldDB" id="H9WMC5"/>
<evidence type="ECO:0000313" key="5">
    <source>
        <dbReference type="EMBL" id="AFG63168.1"/>
    </source>
</evidence>
<dbReference type="Gene3D" id="2.40.70.10">
    <property type="entry name" value="Acid Proteases"/>
    <property type="match status" value="1"/>
</dbReference>
<feature type="domain" description="Xylanase inhibitor N-terminal" evidence="4">
    <location>
        <begin position="8"/>
        <end position="94"/>
    </location>
</feature>
<dbReference type="EMBL" id="FJ045519">
    <property type="protein sequence ID" value="AFG63170.1"/>
    <property type="molecule type" value="Genomic_DNA"/>
</dbReference>
<evidence type="ECO:0000256" key="1">
    <source>
        <dbReference type="ARBA" id="ARBA00007447"/>
    </source>
</evidence>
<evidence type="ECO:0000259" key="4">
    <source>
        <dbReference type="Pfam" id="PF14543"/>
    </source>
</evidence>
<dbReference type="EMBL" id="FJ045515">
    <property type="protein sequence ID" value="AFG63168.1"/>
    <property type="molecule type" value="Genomic_DNA"/>
</dbReference>